<dbReference type="SUPFAM" id="SSF82704">
    <property type="entry name" value="AlbA-like"/>
    <property type="match status" value="1"/>
</dbReference>
<dbReference type="AlphaFoldDB" id="A0A0K9PXZ9"/>
<proteinExistence type="predicted"/>
<reference evidence="3" key="1">
    <citation type="journal article" date="2016" name="Nature">
        <title>The genome of the seagrass Zostera marina reveals angiosperm adaptation to the sea.</title>
        <authorList>
            <person name="Olsen J.L."/>
            <person name="Rouze P."/>
            <person name="Verhelst B."/>
            <person name="Lin Y.-C."/>
            <person name="Bayer T."/>
            <person name="Collen J."/>
            <person name="Dattolo E."/>
            <person name="De Paoli E."/>
            <person name="Dittami S."/>
            <person name="Maumus F."/>
            <person name="Michel G."/>
            <person name="Kersting A."/>
            <person name="Lauritano C."/>
            <person name="Lohaus R."/>
            <person name="Toepel M."/>
            <person name="Tonon T."/>
            <person name="Vanneste K."/>
            <person name="Amirebrahimi M."/>
            <person name="Brakel J."/>
            <person name="Bostroem C."/>
            <person name="Chovatia M."/>
            <person name="Grimwood J."/>
            <person name="Jenkins J.W."/>
            <person name="Jueterbock A."/>
            <person name="Mraz A."/>
            <person name="Stam W.T."/>
            <person name="Tice H."/>
            <person name="Bornberg-Bauer E."/>
            <person name="Green P.J."/>
            <person name="Pearson G.A."/>
            <person name="Procaccini G."/>
            <person name="Duarte C.M."/>
            <person name="Schmutz J."/>
            <person name="Reusch T.B.H."/>
            <person name="Van de Peer Y."/>
        </authorList>
    </citation>
    <scope>NUCLEOTIDE SEQUENCE [LARGE SCALE GENOMIC DNA]</scope>
    <source>
        <strain evidence="3">cv. Finnish</strain>
    </source>
</reference>
<accession>A0A0K9PXZ9</accession>
<dbReference type="InterPro" id="IPR002775">
    <property type="entry name" value="DNA/RNA-bd_Alba-like"/>
</dbReference>
<name>A0A0K9PXZ9_ZOSMR</name>
<dbReference type="PANTHER" id="PTHR31947:SF44">
    <property type="entry name" value="DNA_RNA-BINDING PROTEIN ALBA-LIKE DOMAIN-CONTAINING PROTEIN"/>
    <property type="match status" value="1"/>
</dbReference>
<dbReference type="Pfam" id="PF01918">
    <property type="entry name" value="Alba"/>
    <property type="match status" value="1"/>
</dbReference>
<dbReference type="PANTHER" id="PTHR31947">
    <property type="entry name" value="DNA/RNA-BINDING PROTEIN ALBA 3"/>
    <property type="match status" value="1"/>
</dbReference>
<evidence type="ECO:0000313" key="2">
    <source>
        <dbReference type="EMBL" id="KMZ73891.1"/>
    </source>
</evidence>
<dbReference type="GO" id="GO:0005634">
    <property type="term" value="C:nucleus"/>
    <property type="evidence" value="ECO:0000318"/>
    <property type="project" value="GO_Central"/>
</dbReference>
<dbReference type="GO" id="GO:0003723">
    <property type="term" value="F:RNA binding"/>
    <property type="evidence" value="ECO:0000318"/>
    <property type="project" value="GO_Central"/>
</dbReference>
<organism evidence="2 3">
    <name type="scientific">Zostera marina</name>
    <name type="common">Eelgrass</name>
    <dbReference type="NCBI Taxonomy" id="29655"/>
    <lineage>
        <taxon>Eukaryota</taxon>
        <taxon>Viridiplantae</taxon>
        <taxon>Streptophyta</taxon>
        <taxon>Embryophyta</taxon>
        <taxon>Tracheophyta</taxon>
        <taxon>Spermatophyta</taxon>
        <taxon>Magnoliopsida</taxon>
        <taxon>Liliopsida</taxon>
        <taxon>Zosteraceae</taxon>
        <taxon>Zostera</taxon>
    </lineage>
</organism>
<keyword evidence="3" id="KW-1185">Reference proteome</keyword>
<dbReference type="OrthoDB" id="1699369at2759"/>
<feature type="domain" description="DNA/RNA-binding protein Alba-like" evidence="1">
    <location>
        <begin position="33"/>
        <end position="84"/>
    </location>
</feature>
<sequence>MESSTAIVLSNESTVRQKLVPVVGATDLQRKENQIQVSNRKEPLYFYVNLAKRLMRRHNEILLSALGTAISTAVVISEILKNDGFSTENKIQTSTVDLKDEVKGRIVHKPRIEIFLRKSEKFNELITAAKSSRPVVPGKIKENGASSGEESSGVIDSIATIVAEVESVTAESPKEN</sequence>
<protein>
    <recommendedName>
        <fullName evidence="1">DNA/RNA-binding protein Alba-like domain-containing protein</fullName>
    </recommendedName>
</protein>
<dbReference type="Gene3D" id="3.30.110.20">
    <property type="entry name" value="Alba-like domain"/>
    <property type="match status" value="1"/>
</dbReference>
<dbReference type="InterPro" id="IPR014560">
    <property type="entry name" value="UCP030333_Alba"/>
</dbReference>
<dbReference type="EMBL" id="LFYR01000514">
    <property type="protein sequence ID" value="KMZ73891.1"/>
    <property type="molecule type" value="Genomic_DNA"/>
</dbReference>
<gene>
    <name evidence="2" type="ORF">ZOSMA_13G00970</name>
</gene>
<evidence type="ECO:0000313" key="3">
    <source>
        <dbReference type="Proteomes" id="UP000036987"/>
    </source>
</evidence>
<dbReference type="InterPro" id="IPR036882">
    <property type="entry name" value="Alba-like_dom_sf"/>
</dbReference>
<evidence type="ECO:0000259" key="1">
    <source>
        <dbReference type="Pfam" id="PF01918"/>
    </source>
</evidence>
<dbReference type="Proteomes" id="UP000036987">
    <property type="component" value="Unassembled WGS sequence"/>
</dbReference>
<comment type="caution">
    <text evidence="2">The sequence shown here is derived from an EMBL/GenBank/DDBJ whole genome shotgun (WGS) entry which is preliminary data.</text>
</comment>
<dbReference type="FunFam" id="3.30.110.20:FF:000005">
    <property type="entry name" value="Uncharacterized protein At2g34160"/>
    <property type="match status" value="1"/>
</dbReference>